<dbReference type="PROSITE" id="PS50090">
    <property type="entry name" value="MYB_LIKE"/>
    <property type="match status" value="1"/>
</dbReference>
<dbReference type="GO" id="GO:0035267">
    <property type="term" value="C:NuA4 histone acetyltransferase complex"/>
    <property type="evidence" value="ECO:0007669"/>
    <property type="project" value="InterPro"/>
</dbReference>
<evidence type="ECO:0000313" key="12">
    <source>
        <dbReference type="EMBL" id="KAJ3739559.1"/>
    </source>
</evidence>
<evidence type="ECO:0000256" key="8">
    <source>
        <dbReference type="ARBA" id="ARBA00025264"/>
    </source>
</evidence>
<comment type="caution">
    <text evidence="12">The sequence shown here is derived from an EMBL/GenBank/DDBJ whole genome shotgun (WGS) entry which is preliminary data.</text>
</comment>
<evidence type="ECO:0000256" key="6">
    <source>
        <dbReference type="ARBA" id="ARBA00023163"/>
    </source>
</evidence>
<dbReference type="AlphaFoldDB" id="A0A9W8NRS4"/>
<dbReference type="GO" id="GO:0000122">
    <property type="term" value="P:negative regulation of transcription by RNA polymerase II"/>
    <property type="evidence" value="ECO:0007669"/>
    <property type="project" value="TreeGrafter"/>
</dbReference>
<evidence type="ECO:0000256" key="5">
    <source>
        <dbReference type="ARBA" id="ARBA00023015"/>
    </source>
</evidence>
<keyword evidence="5" id="KW-0805">Transcription regulation</keyword>
<dbReference type="EMBL" id="JANVFU010000018">
    <property type="protein sequence ID" value="KAJ3739559.1"/>
    <property type="molecule type" value="Genomic_DNA"/>
</dbReference>
<evidence type="ECO:0000259" key="11">
    <source>
        <dbReference type="PROSITE" id="PS50090"/>
    </source>
</evidence>
<comment type="function">
    <text evidence="8">Component of the SWR1 complex which mediates the ATP-dependent exchange of histone H2A for the H2A variant HZT1 leading to transcriptional regulation of selected genes by chromatin remodeling. Component of the NuA4 histone acetyltransferase complex which is involved in transcriptional activation of selected genes principally by acetylation of nucleosomal histone H4 and H2A. The NuA4 complex is also involved in DNA repair.</text>
</comment>
<protein>
    <recommendedName>
        <fullName evidence="3">SWR1-complex protein 4</fullName>
    </recommendedName>
</protein>
<dbReference type="GO" id="GO:0000812">
    <property type="term" value="C:Swr1 complex"/>
    <property type="evidence" value="ECO:0007669"/>
    <property type="project" value="TreeGrafter"/>
</dbReference>
<dbReference type="GO" id="GO:0006338">
    <property type="term" value="P:chromatin remodeling"/>
    <property type="evidence" value="ECO:0007669"/>
    <property type="project" value="InterPro"/>
</dbReference>
<evidence type="ECO:0000256" key="2">
    <source>
        <dbReference type="ARBA" id="ARBA00006918"/>
    </source>
</evidence>
<feature type="region of interest" description="Disordered" evidence="10">
    <location>
        <begin position="13"/>
        <end position="38"/>
    </location>
</feature>
<dbReference type="SUPFAM" id="SSF46689">
    <property type="entry name" value="Homeodomain-like"/>
    <property type="match status" value="1"/>
</dbReference>
<proteinExistence type="inferred from homology"/>
<sequence length="495" mass="55915">MASAADVRSILSLPANSSPAAGPSHQPKKQSTVSTRKPEGISRELYSLIGSSAPALAAQLAKPRLKQKPNLGGGGKVKWEWRSFKNGARSDSLELGHWVKATDKPNADYQFAKYNVQPTVYEWSQDEYSRHLEDSEWTKEETDYLFKIAHEYDLRWYIIHDRYEYPNGPTREIEDLKDRYYSVCRKLVRNRTWAGDEASKSQLLLSFQYDKEKEILRRKYVASLANRTPEQIQEEEALYIEIKRLEQNERQFKRDRENLLRTIAGVDSGLPDIVEDDATLIVADPKKKKLKGMDLDIPQTPVLTAPVMKRPPTLNKNAVYDATHCIIRNDPPPTTPATKVAHTPAYLRSFKIPYPKAAIAHKVNALLTEIGVSHSRLVMPTQANCQHLESVIDAATNLVELKKVLDKVNQDVEVLKNRLELREDGGDGGSVADAIETDDRGETAEPEGENRRSLSVMSARSTRSRKHSRRSMSVSSVDTAVPSSTRTGIKRQKRM</sequence>
<feature type="domain" description="Myb-like" evidence="11">
    <location>
        <begin position="129"/>
        <end position="184"/>
    </location>
</feature>
<organism evidence="12 13">
    <name type="scientific">Lentinula detonsa</name>
    <dbReference type="NCBI Taxonomy" id="2804962"/>
    <lineage>
        <taxon>Eukaryota</taxon>
        <taxon>Fungi</taxon>
        <taxon>Dikarya</taxon>
        <taxon>Basidiomycota</taxon>
        <taxon>Agaricomycotina</taxon>
        <taxon>Agaricomycetes</taxon>
        <taxon>Agaricomycetidae</taxon>
        <taxon>Agaricales</taxon>
        <taxon>Marasmiineae</taxon>
        <taxon>Omphalotaceae</taxon>
        <taxon>Lentinula</taxon>
    </lineage>
</organism>
<feature type="coiled-coil region" evidence="9">
    <location>
        <begin position="235"/>
        <end position="262"/>
    </location>
</feature>
<dbReference type="GO" id="GO:0003714">
    <property type="term" value="F:transcription corepressor activity"/>
    <property type="evidence" value="ECO:0007669"/>
    <property type="project" value="TreeGrafter"/>
</dbReference>
<evidence type="ECO:0000256" key="10">
    <source>
        <dbReference type="SAM" id="MobiDB-lite"/>
    </source>
</evidence>
<dbReference type="InterPro" id="IPR027109">
    <property type="entry name" value="Swc4/Dmap1"/>
</dbReference>
<gene>
    <name evidence="12" type="ORF">DFH05DRAFT_1406918</name>
</gene>
<comment type="subcellular location">
    <subcellularLocation>
        <location evidence="1">Nucleus</location>
    </subcellularLocation>
</comment>
<dbReference type="InterPro" id="IPR009057">
    <property type="entry name" value="Homeodomain-like_sf"/>
</dbReference>
<evidence type="ECO:0000313" key="13">
    <source>
        <dbReference type="Proteomes" id="UP001142393"/>
    </source>
</evidence>
<dbReference type="PANTHER" id="PTHR12855">
    <property type="entry name" value="DNA METHYLTRANSFERASE 1-ASSOCIATED PROTEIN 1 FAMILY MEMBER"/>
    <property type="match status" value="1"/>
</dbReference>
<feature type="region of interest" description="Disordered" evidence="10">
    <location>
        <begin position="422"/>
        <end position="495"/>
    </location>
</feature>
<evidence type="ECO:0000256" key="9">
    <source>
        <dbReference type="SAM" id="Coils"/>
    </source>
</evidence>
<dbReference type="GO" id="GO:0006281">
    <property type="term" value="P:DNA repair"/>
    <property type="evidence" value="ECO:0007669"/>
    <property type="project" value="InterPro"/>
</dbReference>
<dbReference type="FunFam" id="1.10.10.60:FF:000087">
    <property type="entry name" value="DNA methyltransferase 1-associated protein 1"/>
    <property type="match status" value="1"/>
</dbReference>
<keyword evidence="9" id="KW-0175">Coiled coil</keyword>
<dbReference type="PANTHER" id="PTHR12855:SF10">
    <property type="entry name" value="DNA METHYLTRANSFERASE 1-ASSOCIATED PROTEIN 1"/>
    <property type="match status" value="1"/>
</dbReference>
<dbReference type="Proteomes" id="UP001142393">
    <property type="component" value="Unassembled WGS sequence"/>
</dbReference>
<evidence type="ECO:0000256" key="4">
    <source>
        <dbReference type="ARBA" id="ARBA00022853"/>
    </source>
</evidence>
<comment type="similarity">
    <text evidence="2">Belongs to the SWC4 family.</text>
</comment>
<evidence type="ECO:0000256" key="7">
    <source>
        <dbReference type="ARBA" id="ARBA00023242"/>
    </source>
</evidence>
<dbReference type="InterPro" id="IPR032563">
    <property type="entry name" value="DAMP1_SANT-like"/>
</dbReference>
<keyword evidence="4" id="KW-0156">Chromatin regulator</keyword>
<feature type="compositionally biased region" description="Basic and acidic residues" evidence="10">
    <location>
        <begin position="437"/>
        <end position="452"/>
    </location>
</feature>
<evidence type="ECO:0000256" key="3">
    <source>
        <dbReference type="ARBA" id="ARBA00019132"/>
    </source>
</evidence>
<dbReference type="SMART" id="SM00717">
    <property type="entry name" value="SANT"/>
    <property type="match status" value="1"/>
</dbReference>
<name>A0A9W8NRS4_9AGAR</name>
<evidence type="ECO:0000256" key="1">
    <source>
        <dbReference type="ARBA" id="ARBA00004123"/>
    </source>
</evidence>
<dbReference type="InterPro" id="IPR001005">
    <property type="entry name" value="SANT/Myb"/>
</dbReference>
<dbReference type="Gene3D" id="1.10.10.60">
    <property type="entry name" value="Homeodomain-like"/>
    <property type="match status" value="1"/>
</dbReference>
<dbReference type="Pfam" id="PF16282">
    <property type="entry name" value="SANT_DAMP1_like"/>
    <property type="match status" value="1"/>
</dbReference>
<reference evidence="12 13" key="1">
    <citation type="journal article" date="2023" name="Proc. Natl. Acad. Sci. U.S.A.">
        <title>A global phylogenomic analysis of the shiitake genus Lentinula.</title>
        <authorList>
            <person name="Sierra-Patev S."/>
            <person name="Min B."/>
            <person name="Naranjo-Ortiz M."/>
            <person name="Looney B."/>
            <person name="Konkel Z."/>
            <person name="Slot J.C."/>
            <person name="Sakamoto Y."/>
            <person name="Steenwyk J.L."/>
            <person name="Rokas A."/>
            <person name="Carro J."/>
            <person name="Camarero S."/>
            <person name="Ferreira P."/>
            <person name="Molpeceres G."/>
            <person name="Ruiz-Duenas F.J."/>
            <person name="Serrano A."/>
            <person name="Henrissat B."/>
            <person name="Drula E."/>
            <person name="Hughes K.W."/>
            <person name="Mata J.L."/>
            <person name="Ishikawa N.K."/>
            <person name="Vargas-Isla R."/>
            <person name="Ushijima S."/>
            <person name="Smith C.A."/>
            <person name="Donoghue J."/>
            <person name="Ahrendt S."/>
            <person name="Andreopoulos W."/>
            <person name="He G."/>
            <person name="LaButti K."/>
            <person name="Lipzen A."/>
            <person name="Ng V."/>
            <person name="Riley R."/>
            <person name="Sandor L."/>
            <person name="Barry K."/>
            <person name="Martinez A.T."/>
            <person name="Xiao Y."/>
            <person name="Gibbons J.G."/>
            <person name="Terashima K."/>
            <person name="Grigoriev I.V."/>
            <person name="Hibbett D."/>
        </authorList>
    </citation>
    <scope>NUCLEOTIDE SEQUENCE [LARGE SCALE GENOMIC DNA]</scope>
    <source>
        <strain evidence="12 13">TFB7810</strain>
    </source>
</reference>
<feature type="compositionally biased region" description="Polar residues" evidence="10">
    <location>
        <begin position="477"/>
        <end position="487"/>
    </location>
</feature>
<keyword evidence="7" id="KW-0539">Nucleus</keyword>
<keyword evidence="6" id="KW-0804">Transcription</keyword>
<accession>A0A9W8NRS4</accession>
<keyword evidence="13" id="KW-1185">Reference proteome</keyword>